<dbReference type="InterPro" id="IPR036322">
    <property type="entry name" value="WD40_repeat_dom_sf"/>
</dbReference>
<dbReference type="PANTHER" id="PTHR14494:SF0">
    <property type="entry name" value="ALADIN"/>
    <property type="match status" value="1"/>
</dbReference>
<feature type="domain" description="Aladin seven-bladed propeller" evidence="1">
    <location>
        <begin position="172"/>
        <end position="521"/>
    </location>
</feature>
<dbReference type="EnsemblMetazoa" id="G31444.1">
    <property type="protein sequence ID" value="G31444.1:cds"/>
    <property type="gene ID" value="G31444"/>
</dbReference>
<proteinExistence type="predicted"/>
<dbReference type="InterPro" id="IPR001680">
    <property type="entry name" value="WD40_rpt"/>
</dbReference>
<dbReference type="InterPro" id="IPR045139">
    <property type="entry name" value="Aladin"/>
</dbReference>
<dbReference type="Gene3D" id="2.130.10.10">
    <property type="entry name" value="YVTN repeat-like/Quinoprotein amine dehydrogenase"/>
    <property type="match status" value="1"/>
</dbReference>
<dbReference type="SMART" id="SM00320">
    <property type="entry name" value="WD40"/>
    <property type="match status" value="4"/>
</dbReference>
<dbReference type="SUPFAM" id="SSF50978">
    <property type="entry name" value="WD40 repeat-like"/>
    <property type="match status" value="1"/>
</dbReference>
<evidence type="ECO:0000259" key="1">
    <source>
        <dbReference type="Pfam" id="PF25460"/>
    </source>
</evidence>
<dbReference type="GO" id="GO:0005643">
    <property type="term" value="C:nuclear pore"/>
    <property type="evidence" value="ECO:0007669"/>
    <property type="project" value="TreeGrafter"/>
</dbReference>
<keyword evidence="3" id="KW-1185">Reference proteome</keyword>
<dbReference type="InterPro" id="IPR057403">
    <property type="entry name" value="Beta-prop_Aladin"/>
</dbReference>
<dbReference type="PANTHER" id="PTHR14494">
    <property type="entry name" value="ALADIN/ADRACALIN/AAAS"/>
    <property type="match status" value="1"/>
</dbReference>
<reference evidence="2" key="1">
    <citation type="submission" date="2022-08" db="UniProtKB">
        <authorList>
            <consortium name="EnsemblMetazoa"/>
        </authorList>
    </citation>
    <scope>IDENTIFICATION</scope>
    <source>
        <strain evidence="2">05x7-T-G4-1.051#20</strain>
    </source>
</reference>
<protein>
    <recommendedName>
        <fullName evidence="1">Aladin seven-bladed propeller domain-containing protein</fullName>
    </recommendedName>
</protein>
<organism evidence="2 3">
    <name type="scientific">Magallana gigas</name>
    <name type="common">Pacific oyster</name>
    <name type="synonym">Crassostrea gigas</name>
    <dbReference type="NCBI Taxonomy" id="29159"/>
    <lineage>
        <taxon>Eukaryota</taxon>
        <taxon>Metazoa</taxon>
        <taxon>Spiralia</taxon>
        <taxon>Lophotrochozoa</taxon>
        <taxon>Mollusca</taxon>
        <taxon>Bivalvia</taxon>
        <taxon>Autobranchia</taxon>
        <taxon>Pteriomorphia</taxon>
        <taxon>Ostreida</taxon>
        <taxon>Ostreoidea</taxon>
        <taxon>Ostreidae</taxon>
        <taxon>Magallana</taxon>
    </lineage>
</organism>
<dbReference type="GO" id="GO:0006913">
    <property type="term" value="P:nucleocytoplasmic transport"/>
    <property type="evidence" value="ECO:0007669"/>
    <property type="project" value="TreeGrafter"/>
</dbReference>
<accession>A0A8W8M5L0</accession>
<dbReference type="Pfam" id="PF25460">
    <property type="entry name" value="Beta-prop_Aladin"/>
    <property type="match status" value="1"/>
</dbReference>
<sequence length="552" mass="60462">MLVRNSLHGLDLYVVISTLTEKSTVCSSELLQQTPGKQNMSENSIFSIFPPAPTEGTITICEQNGGLVNLSSSSKPYKKPPSYPEVVISGGGSSSLTHRENAKSAFLPHNETVWKRALHAWYEMGSPGVFEEIVNSSSEVPDWVGVAAKKTLTFVRWANSLHGSIFPHLSMSNEEIITKFSDIVNWSRSPVKAFAWHPHTLKFAYALGDDSIKVHSGKSDLVPTLKHKLQKNVADLAWQPQSASVLAVACQSCVLIWHVEPTSLATRPSTSSCQVLQQQNHAPVTCLAWDPSGRILLSASPVDTSLMAWDVPMETCVPLRRLGGGGVSLIKWSPDGSKVFSATPSQLFRVWETKQWTCEVWTKCTSRCKAACWSPDGRTLLFTTESEPIIYSLTFSTSIDDTSTVIGGSQSAVVSVSLAEVDLSTEDGDIVRVGGLVQSMVMDRHGERLAVTLHDDKEQVLPYVALFRTRINPMLEITPCGLIQGESGDYPLHVSFQPSFDKGALLSIIWSSGVVRYVPLYFIPSEEIQNVQHRHVAPPSLNGQILSPIPSH</sequence>
<dbReference type="Proteomes" id="UP000005408">
    <property type="component" value="Unassembled WGS sequence"/>
</dbReference>
<name>A0A8W8M5L0_MAGGI</name>
<dbReference type="InterPro" id="IPR015943">
    <property type="entry name" value="WD40/YVTN_repeat-like_dom_sf"/>
</dbReference>
<dbReference type="AlphaFoldDB" id="A0A8W8M5L0"/>
<evidence type="ECO:0000313" key="2">
    <source>
        <dbReference type="EnsemblMetazoa" id="G31444.1:cds"/>
    </source>
</evidence>
<evidence type="ECO:0000313" key="3">
    <source>
        <dbReference type="Proteomes" id="UP000005408"/>
    </source>
</evidence>